<evidence type="ECO:0000313" key="3">
    <source>
        <dbReference type="EMBL" id="CAF4408763.1"/>
    </source>
</evidence>
<dbReference type="SUPFAM" id="SSF49562">
    <property type="entry name" value="C2 domain (Calcium/lipid-binding domain, CaLB)"/>
    <property type="match status" value="1"/>
</dbReference>
<organism evidence="2 4">
    <name type="scientific">Didymodactylos carnosus</name>
    <dbReference type="NCBI Taxonomy" id="1234261"/>
    <lineage>
        <taxon>Eukaryota</taxon>
        <taxon>Metazoa</taxon>
        <taxon>Spiralia</taxon>
        <taxon>Gnathifera</taxon>
        <taxon>Rotifera</taxon>
        <taxon>Eurotatoria</taxon>
        <taxon>Bdelloidea</taxon>
        <taxon>Philodinida</taxon>
        <taxon>Philodinidae</taxon>
        <taxon>Didymodactylos</taxon>
    </lineage>
</organism>
<proteinExistence type="predicted"/>
<dbReference type="PROSITE" id="PS50004">
    <property type="entry name" value="C2"/>
    <property type="match status" value="1"/>
</dbReference>
<feature type="non-terminal residue" evidence="2">
    <location>
        <position position="1"/>
    </location>
</feature>
<dbReference type="EMBL" id="CAJOBA010074229">
    <property type="protein sequence ID" value="CAF4408763.1"/>
    <property type="molecule type" value="Genomic_DNA"/>
</dbReference>
<gene>
    <name evidence="2" type="ORF">OVA965_LOCUS42058</name>
    <name evidence="3" type="ORF">TMI583_LOCUS43863</name>
</gene>
<dbReference type="EMBL" id="CAJNOK010050457">
    <property type="protein sequence ID" value="CAF1600346.1"/>
    <property type="molecule type" value="Genomic_DNA"/>
</dbReference>
<dbReference type="InterPro" id="IPR000008">
    <property type="entry name" value="C2_dom"/>
</dbReference>
<feature type="domain" description="C2" evidence="1">
    <location>
        <begin position="1"/>
        <end position="65"/>
    </location>
</feature>
<dbReference type="AlphaFoldDB" id="A0A8S2G038"/>
<dbReference type="InterPro" id="IPR035892">
    <property type="entry name" value="C2_domain_sf"/>
</dbReference>
<evidence type="ECO:0000313" key="4">
    <source>
        <dbReference type="Proteomes" id="UP000677228"/>
    </source>
</evidence>
<accession>A0A8S2G038</accession>
<dbReference type="Gene3D" id="2.60.40.150">
    <property type="entry name" value="C2 domain"/>
    <property type="match status" value="1"/>
</dbReference>
<protein>
    <recommendedName>
        <fullName evidence="1">C2 domain-containing protein</fullName>
    </recommendedName>
</protein>
<dbReference type="Pfam" id="PF00168">
    <property type="entry name" value="C2"/>
    <property type="match status" value="1"/>
</dbReference>
<name>A0A8S2G038_9BILA</name>
<evidence type="ECO:0000313" key="2">
    <source>
        <dbReference type="EMBL" id="CAF1600346.1"/>
    </source>
</evidence>
<dbReference type="Proteomes" id="UP000682733">
    <property type="component" value="Unassembled WGS sequence"/>
</dbReference>
<sequence length="82" mass="9307">DSLQPSWDETFEYDLSLEEARMKTVDVTVKNNRSLFSTDKVFMGQALISLGNLNLDDENIVEQWYVLEPEGALALRLKGLDA</sequence>
<evidence type="ECO:0000259" key="1">
    <source>
        <dbReference type="PROSITE" id="PS50004"/>
    </source>
</evidence>
<reference evidence="2" key="1">
    <citation type="submission" date="2021-02" db="EMBL/GenBank/DDBJ databases">
        <authorList>
            <person name="Nowell W R."/>
        </authorList>
    </citation>
    <scope>NUCLEOTIDE SEQUENCE</scope>
</reference>
<dbReference type="Proteomes" id="UP000677228">
    <property type="component" value="Unassembled WGS sequence"/>
</dbReference>
<comment type="caution">
    <text evidence="2">The sequence shown here is derived from an EMBL/GenBank/DDBJ whole genome shotgun (WGS) entry which is preliminary data.</text>
</comment>